<proteinExistence type="predicted"/>
<dbReference type="Proteomes" id="UP000601435">
    <property type="component" value="Unassembled WGS sequence"/>
</dbReference>
<name>A0A812WN49_9DINO</name>
<keyword evidence="2" id="KW-0175">Coiled coil</keyword>
<evidence type="ECO:0000313" key="5">
    <source>
        <dbReference type="EMBL" id="CAE7698046.1"/>
    </source>
</evidence>
<feature type="region of interest" description="Disordered" evidence="3">
    <location>
        <begin position="701"/>
        <end position="741"/>
    </location>
</feature>
<organism evidence="5 6">
    <name type="scientific">Symbiodinium necroappetens</name>
    <dbReference type="NCBI Taxonomy" id="1628268"/>
    <lineage>
        <taxon>Eukaryota</taxon>
        <taxon>Sar</taxon>
        <taxon>Alveolata</taxon>
        <taxon>Dinophyceae</taxon>
        <taxon>Suessiales</taxon>
        <taxon>Symbiodiniaceae</taxon>
        <taxon>Symbiodinium</taxon>
    </lineage>
</organism>
<feature type="region of interest" description="Disordered" evidence="3">
    <location>
        <begin position="634"/>
        <end position="654"/>
    </location>
</feature>
<evidence type="ECO:0000256" key="1">
    <source>
        <dbReference type="PROSITE-ProRule" id="PRU00723"/>
    </source>
</evidence>
<dbReference type="EMBL" id="CAJNJA010034786">
    <property type="protein sequence ID" value="CAE7698046.1"/>
    <property type="molecule type" value="Genomic_DNA"/>
</dbReference>
<comment type="caution">
    <text evidence="5">The sequence shown here is derived from an EMBL/GenBank/DDBJ whole genome shotgun (WGS) entry which is preliminary data.</text>
</comment>
<sequence>MSGKTVRQFEAALTMDVPTSQQPVDPLHQQGMSPTLEGEEQGPEYGRSPVPLRHGEDVLDRQAPAPIPNGISVGRTTFCDDQRTLLDGRAGQAGSTLQASAEPRQLPVEGTGLLGGMDASTTAPVSSVPVGLANEREPTSTVQLPILPRFSPSPLPGQSPSAMRSEGRNTSWFSRLADYIQRRVEVTAWSSPPSIGTGTTGVWQNQQTMMVSSPGAGERRAESNSSGSVGISPEVLQAEVSRQLDAAMGEMVGKLNDERRRAEDAAAEAQRLRVELQHYESRMVADQQPLVVPPGLEPPVASAIASAGMFDGVKASVKMIKVQYALKLHYLRVMDLDAYHVYHAKSSSSQNDHLLTTLAQGIEALLRQQQGSRSDRPETVKPGITELPPLPDYQPSTGSIDLLHWLTHIAPIMEDLSDTSLAWWQETVKDATVWYNQYASASPLARLQLQPRPSADLRPEWARVERRATAMMLTAVPKPIREEIIANGQVSSLVVLCKLYAVYQPGNLQEKTLVLRMLEQPEECLTALQAVEGLRKWSLWRKRAATLGMAEPDASVLVRGLDRITGQIIKGSGELAFRVSLIRSTLQVDVSPSSATVTTFLQHLQAEMEQQARLGNNKLDGGAALRAITGQADATANASQTAANTSTTGSPTAPRGSGLCKYFASDKGCRRGNACRYPHTWALLDKGARQRKCLCCGSSQHKVKDCKAPGGGQSPTRASGRQGAVGASDTGATSTTTSPTEATVKRVNFESVPDLQMKVMRVLQEVQQLDILKPILNAISRWTSTTSPTTTPRSRDALLGSGATHILRKPKDQNEWNQAKSVSVQLAGDSSVTMKQTSDGTLLTGDTLAQVIVPLGKVISTLGYRLHWDKDVCELQSDEGEVLPLTVVKGCPELPESTAAALISQLEAKQLPELRKSTATTVKTIGDARQSWWSHLIDYVRGGCTDSGRRAVDKMEYFDYKQMLKETLVIRQPRPGIWELMKALTLNRRARKRLLRASSIMVRWDPPSVDRHRDPLRHLMYVGDSVYLNVNTLLVENEFDDVWRLLWWMAVQGRISNIIARDVANGPLDQLSGAPHRSKVHWLHALSSAGRAVRGGDGVQLHVEGSGVLVAPNEPTASCMPVPWCVNQDAAGYFSEMGLTEVMIESFSGGRVARLAKMDSDAVARGIPVIEGGIGRDDELRGHPLPAGGDPEDEEELSEEDVDSQELPLEEEVSDYCGDELRKEREQWERMKAIFKEPLKTETLRPHQWQEGSLRLTCLTADDH</sequence>
<feature type="region of interest" description="Disordered" evidence="3">
    <location>
        <begin position="368"/>
        <end position="393"/>
    </location>
</feature>
<feature type="compositionally biased region" description="Polar residues" evidence="3">
    <location>
        <begin position="158"/>
        <end position="168"/>
    </location>
</feature>
<dbReference type="GO" id="GO:0008270">
    <property type="term" value="F:zinc ion binding"/>
    <property type="evidence" value="ECO:0007669"/>
    <property type="project" value="UniProtKB-KW"/>
</dbReference>
<feature type="region of interest" description="Disordered" evidence="3">
    <location>
        <begin position="14"/>
        <end position="53"/>
    </location>
</feature>
<feature type="compositionally biased region" description="Acidic residues" evidence="3">
    <location>
        <begin position="1190"/>
        <end position="1216"/>
    </location>
</feature>
<evidence type="ECO:0000256" key="2">
    <source>
        <dbReference type="SAM" id="Coils"/>
    </source>
</evidence>
<feature type="region of interest" description="Disordered" evidence="3">
    <location>
        <begin position="145"/>
        <end position="168"/>
    </location>
</feature>
<feature type="compositionally biased region" description="Low complexity" evidence="3">
    <location>
        <begin position="724"/>
        <end position="741"/>
    </location>
</feature>
<dbReference type="AlphaFoldDB" id="A0A812WN49"/>
<feature type="domain" description="C3H1-type" evidence="4">
    <location>
        <begin position="654"/>
        <end position="682"/>
    </location>
</feature>
<feature type="zinc finger region" description="C3H1-type" evidence="1">
    <location>
        <begin position="654"/>
        <end position="682"/>
    </location>
</feature>
<keyword evidence="1" id="KW-0479">Metal-binding</keyword>
<gene>
    <name evidence="5" type="primary">GIP</name>
    <name evidence="5" type="ORF">SNEC2469_LOCUS20119</name>
</gene>
<evidence type="ECO:0000313" key="6">
    <source>
        <dbReference type="Proteomes" id="UP000601435"/>
    </source>
</evidence>
<dbReference type="OrthoDB" id="420989at2759"/>
<feature type="compositionally biased region" description="Low complexity" evidence="3">
    <location>
        <begin position="634"/>
        <end position="648"/>
    </location>
</feature>
<keyword evidence="1" id="KW-0862">Zinc</keyword>
<dbReference type="PROSITE" id="PS50103">
    <property type="entry name" value="ZF_C3H1"/>
    <property type="match status" value="1"/>
</dbReference>
<feature type="region of interest" description="Disordered" evidence="3">
    <location>
        <begin position="1173"/>
        <end position="1216"/>
    </location>
</feature>
<protein>
    <submittedName>
        <fullName evidence="5">GIP protein</fullName>
    </submittedName>
</protein>
<keyword evidence="1" id="KW-0863">Zinc-finger</keyword>
<evidence type="ECO:0000259" key="4">
    <source>
        <dbReference type="PROSITE" id="PS50103"/>
    </source>
</evidence>
<evidence type="ECO:0000256" key="3">
    <source>
        <dbReference type="SAM" id="MobiDB-lite"/>
    </source>
</evidence>
<accession>A0A812WN49</accession>
<keyword evidence="6" id="KW-1185">Reference proteome</keyword>
<reference evidence="5" key="1">
    <citation type="submission" date="2021-02" db="EMBL/GenBank/DDBJ databases">
        <authorList>
            <person name="Dougan E. K."/>
            <person name="Rhodes N."/>
            <person name="Thang M."/>
            <person name="Chan C."/>
        </authorList>
    </citation>
    <scope>NUCLEOTIDE SEQUENCE</scope>
</reference>
<feature type="coiled-coil region" evidence="2">
    <location>
        <begin position="252"/>
        <end position="282"/>
    </location>
</feature>
<dbReference type="InterPro" id="IPR000571">
    <property type="entry name" value="Znf_CCCH"/>
</dbReference>